<evidence type="ECO:0000256" key="4">
    <source>
        <dbReference type="ARBA" id="ARBA00022519"/>
    </source>
</evidence>
<sequence length="315" mass="33664">MTTQHILGWLLIAGVLSGFVFQRSRLCFVSALRDLFLFRALRMTRAMLLLFLLTVTGGATLQAVRGVLVEGFPGPTPAGALAGGAIFAVGMVLAGSCIAGAFWRLGEGQLSQLAVLAGVLAGTWLYVKLPFLTTVTVQETFNAWIAVGLLLLGLMAVAAWERRQPRVGEELPGARRLSWVRAPWAPELGAVVMAVLLVTFMALTGTGWGVSRAFLLTDFSAAAYAGGLLIGGFLGARLGREFRVRGPGGRAPMVIRLLGGVLMGYGARVGWGCTIGAVMTGMVNLSLHPWYWMLGAMLGAWVGAELLRQFMYQYL</sequence>
<keyword evidence="7 9" id="KW-0472">Membrane</keyword>
<evidence type="ECO:0000256" key="7">
    <source>
        <dbReference type="ARBA" id="ARBA00023136"/>
    </source>
</evidence>
<feature type="transmembrane region" description="Helical" evidence="9">
    <location>
        <begin position="141"/>
        <end position="161"/>
    </location>
</feature>
<keyword evidence="6 9" id="KW-1133">Transmembrane helix</keyword>
<proteinExistence type="inferred from homology"/>
<evidence type="ECO:0000256" key="1">
    <source>
        <dbReference type="ARBA" id="ARBA00004429"/>
    </source>
</evidence>
<keyword evidence="3" id="KW-1003">Cell membrane</keyword>
<keyword evidence="2" id="KW-0813">Transport</keyword>
<accession>A0A953I2R4</accession>
<dbReference type="RefSeq" id="WP_273379500.1">
    <property type="nucleotide sequence ID" value="NZ_PIUK01000083.1"/>
</dbReference>
<keyword evidence="5 9" id="KW-0812">Transmembrane</keyword>
<evidence type="ECO:0000256" key="9">
    <source>
        <dbReference type="SAM" id="Phobius"/>
    </source>
</evidence>
<dbReference type="Pfam" id="PF04143">
    <property type="entry name" value="Sulf_transp"/>
    <property type="match status" value="1"/>
</dbReference>
<dbReference type="EMBL" id="PIUK01000083">
    <property type="protein sequence ID" value="MBY6276465.1"/>
    <property type="molecule type" value="Genomic_DNA"/>
</dbReference>
<name>A0A953I2R4_SYMTR</name>
<dbReference type="PANTHER" id="PTHR30574">
    <property type="entry name" value="INNER MEMBRANE PROTEIN YEDE"/>
    <property type="match status" value="1"/>
</dbReference>
<feature type="transmembrane region" description="Helical" evidence="9">
    <location>
        <begin position="290"/>
        <end position="307"/>
    </location>
</feature>
<feature type="transmembrane region" description="Helical" evidence="9">
    <location>
        <begin position="215"/>
        <end position="236"/>
    </location>
</feature>
<dbReference type="Proteomes" id="UP000732377">
    <property type="component" value="Unassembled WGS sequence"/>
</dbReference>
<comment type="caution">
    <text evidence="10">The sequence shown here is derived from an EMBL/GenBank/DDBJ whole genome shotgun (WGS) entry which is preliminary data.</text>
</comment>
<evidence type="ECO:0000256" key="5">
    <source>
        <dbReference type="ARBA" id="ARBA00022692"/>
    </source>
</evidence>
<evidence type="ECO:0000256" key="2">
    <source>
        <dbReference type="ARBA" id="ARBA00022448"/>
    </source>
</evidence>
<evidence type="ECO:0000313" key="10">
    <source>
        <dbReference type="EMBL" id="MBY6276465.1"/>
    </source>
</evidence>
<evidence type="ECO:0000256" key="8">
    <source>
        <dbReference type="ARBA" id="ARBA00035655"/>
    </source>
</evidence>
<dbReference type="GO" id="GO:0005886">
    <property type="term" value="C:plasma membrane"/>
    <property type="evidence" value="ECO:0007669"/>
    <property type="project" value="UniProtKB-SubCell"/>
</dbReference>
<evidence type="ECO:0008006" key="12">
    <source>
        <dbReference type="Google" id="ProtNLM"/>
    </source>
</evidence>
<dbReference type="InterPro" id="IPR007272">
    <property type="entry name" value="Sulf_transp_TsuA/YedE"/>
</dbReference>
<feature type="transmembrane region" description="Helical" evidence="9">
    <location>
        <begin position="110"/>
        <end position="129"/>
    </location>
</feature>
<feature type="transmembrane region" description="Helical" evidence="9">
    <location>
        <begin position="257"/>
        <end position="278"/>
    </location>
</feature>
<reference evidence="10" key="1">
    <citation type="submission" date="2017-11" db="EMBL/GenBank/DDBJ databases">
        <title>Three new genomes from thermophilic consortium.</title>
        <authorList>
            <person name="Quaggio R."/>
            <person name="Amgarten D."/>
            <person name="Setubal J.C."/>
        </authorList>
    </citation>
    <scope>NUCLEOTIDE SEQUENCE</scope>
    <source>
        <strain evidence="10">ZCTH01-B2</strain>
    </source>
</reference>
<evidence type="ECO:0000313" key="11">
    <source>
        <dbReference type="Proteomes" id="UP000732377"/>
    </source>
</evidence>
<dbReference type="PANTHER" id="PTHR30574:SF1">
    <property type="entry name" value="SULPHUR TRANSPORT DOMAIN-CONTAINING PROTEIN"/>
    <property type="match status" value="1"/>
</dbReference>
<gene>
    <name evidence="10" type="ORF">CWE10_09665</name>
</gene>
<feature type="transmembrane region" description="Helical" evidence="9">
    <location>
        <begin position="80"/>
        <end position="103"/>
    </location>
</feature>
<feature type="transmembrane region" description="Helical" evidence="9">
    <location>
        <begin position="182"/>
        <end position="203"/>
    </location>
</feature>
<evidence type="ECO:0000256" key="3">
    <source>
        <dbReference type="ARBA" id="ARBA00022475"/>
    </source>
</evidence>
<feature type="transmembrane region" description="Helical" evidence="9">
    <location>
        <begin position="6"/>
        <end position="26"/>
    </location>
</feature>
<evidence type="ECO:0000256" key="6">
    <source>
        <dbReference type="ARBA" id="ARBA00022989"/>
    </source>
</evidence>
<organism evidence="10 11">
    <name type="scientific">Symbiobacterium thermophilum</name>
    <dbReference type="NCBI Taxonomy" id="2734"/>
    <lineage>
        <taxon>Bacteria</taxon>
        <taxon>Bacillati</taxon>
        <taxon>Bacillota</taxon>
        <taxon>Clostridia</taxon>
        <taxon>Eubacteriales</taxon>
        <taxon>Symbiobacteriaceae</taxon>
        <taxon>Symbiobacterium</taxon>
    </lineage>
</organism>
<keyword evidence="4" id="KW-0997">Cell inner membrane</keyword>
<comment type="subcellular location">
    <subcellularLocation>
        <location evidence="1">Cell inner membrane</location>
        <topology evidence="1">Multi-pass membrane protein</topology>
    </subcellularLocation>
</comment>
<protein>
    <recommendedName>
        <fullName evidence="12">Sulphur transport domain-containing protein</fullName>
    </recommendedName>
</protein>
<feature type="transmembrane region" description="Helical" evidence="9">
    <location>
        <begin position="47"/>
        <end position="68"/>
    </location>
</feature>
<comment type="similarity">
    <text evidence="8">Belongs to the TsuA/YedE (TC 9.B.102) family.</text>
</comment>
<dbReference type="AlphaFoldDB" id="A0A953I2R4"/>